<dbReference type="InterPro" id="IPR050598">
    <property type="entry name" value="AminoAcid_Transporter"/>
</dbReference>
<dbReference type="EMBL" id="KV426061">
    <property type="protein sequence ID" value="KZV89885.1"/>
    <property type="molecule type" value="Genomic_DNA"/>
</dbReference>
<keyword evidence="3 5" id="KW-1133">Transmembrane helix</keyword>
<evidence type="ECO:0000256" key="4">
    <source>
        <dbReference type="ARBA" id="ARBA00023136"/>
    </source>
</evidence>
<evidence type="ECO:0000313" key="6">
    <source>
        <dbReference type="EMBL" id="KZV89885.1"/>
    </source>
</evidence>
<feature type="transmembrane region" description="Helical" evidence="5">
    <location>
        <begin position="164"/>
        <end position="188"/>
    </location>
</feature>
<reference evidence="6 7" key="1">
    <citation type="journal article" date="2016" name="Mol. Biol. Evol.">
        <title>Comparative Genomics of Early-Diverging Mushroom-Forming Fungi Provides Insights into the Origins of Lignocellulose Decay Capabilities.</title>
        <authorList>
            <person name="Nagy L.G."/>
            <person name="Riley R."/>
            <person name="Tritt A."/>
            <person name="Adam C."/>
            <person name="Daum C."/>
            <person name="Floudas D."/>
            <person name="Sun H."/>
            <person name="Yadav J.S."/>
            <person name="Pangilinan J."/>
            <person name="Larsson K.H."/>
            <person name="Matsuura K."/>
            <person name="Barry K."/>
            <person name="Labutti K."/>
            <person name="Kuo R."/>
            <person name="Ohm R.A."/>
            <person name="Bhattacharya S.S."/>
            <person name="Shirouzu T."/>
            <person name="Yoshinaga Y."/>
            <person name="Martin F.M."/>
            <person name="Grigoriev I.V."/>
            <person name="Hibbett D.S."/>
        </authorList>
    </citation>
    <scope>NUCLEOTIDE SEQUENCE [LARGE SCALE GENOMIC DNA]</scope>
    <source>
        <strain evidence="6 7">HHB12029</strain>
    </source>
</reference>
<dbReference type="PIRSF" id="PIRSF006060">
    <property type="entry name" value="AA_transporter"/>
    <property type="match status" value="1"/>
</dbReference>
<dbReference type="STRING" id="1314781.A0A165G2H0"/>
<dbReference type="PANTHER" id="PTHR11785:SF353">
    <property type="entry name" value="METHIONINE TRANSPORTER (EUROFUNG)"/>
    <property type="match status" value="1"/>
</dbReference>
<organism evidence="6 7">
    <name type="scientific">Exidia glandulosa HHB12029</name>
    <dbReference type="NCBI Taxonomy" id="1314781"/>
    <lineage>
        <taxon>Eukaryota</taxon>
        <taxon>Fungi</taxon>
        <taxon>Dikarya</taxon>
        <taxon>Basidiomycota</taxon>
        <taxon>Agaricomycotina</taxon>
        <taxon>Agaricomycetes</taxon>
        <taxon>Auriculariales</taxon>
        <taxon>Exidiaceae</taxon>
        <taxon>Exidia</taxon>
    </lineage>
</organism>
<dbReference type="GO" id="GO:0016020">
    <property type="term" value="C:membrane"/>
    <property type="evidence" value="ECO:0007669"/>
    <property type="project" value="UniProtKB-SubCell"/>
</dbReference>
<dbReference type="Gene3D" id="1.20.1740.10">
    <property type="entry name" value="Amino acid/polyamine transporter I"/>
    <property type="match status" value="1"/>
</dbReference>
<gene>
    <name evidence="6" type="ORF">EXIGLDRAFT_561980</name>
</gene>
<comment type="subcellular location">
    <subcellularLocation>
        <location evidence="1">Membrane</location>
        <topology evidence="1">Multi-pass membrane protein</topology>
    </subcellularLocation>
</comment>
<dbReference type="InterPro" id="IPR002293">
    <property type="entry name" value="AA/rel_permease1"/>
</dbReference>
<dbReference type="InParanoid" id="A0A165G2H0"/>
<dbReference type="AlphaFoldDB" id="A0A165G2H0"/>
<evidence type="ECO:0000256" key="3">
    <source>
        <dbReference type="ARBA" id="ARBA00022989"/>
    </source>
</evidence>
<dbReference type="Proteomes" id="UP000077266">
    <property type="component" value="Unassembled WGS sequence"/>
</dbReference>
<feature type="non-terminal residue" evidence="6">
    <location>
        <position position="481"/>
    </location>
</feature>
<sequence>HRNPGGAPIEDESPIGVEVGWWTAVFLNFSQMIGTGIFSTPGTILRQTGSFGLAMIFWVIGFFLSAAGLAYYTELAAMFPNRAGGDVAYLEQAFKRPRFLFPVTFAVITIMLGFASSNAIVCAQYILFSRGQTNPDPWEMRGIAIACYAAACLIVVLHNRTALWISNVFAAFKVVILILIVVTGWAVLGGGTRVKDPHSHFKGGFHGSNNNGNALAGALINVIFSYAGWNNANNVANEMRNPIRTLKTAGTTALGIVFFLYFFANIAYVAAVPLEQAQASGQLLAGKFFTAVFGDFAGQRVLPVFVALSALGNLISVAIGQARVFREVARQGIFPFSKFFASTRPFGTPAAPMLLKFILTTIVIIGPPAGDAFNLIVSIQTYPSRLFDLALVVGVYLIRRRRAKEGIPRPVFRAWHIALIFSILVNVFVLVMPWVPPAKGAEPFSFPYWVPWVTGIGILCTCGAYYLVWMFVAPAIGRYKI</sequence>
<dbReference type="GO" id="GO:0015179">
    <property type="term" value="F:L-amino acid transmembrane transporter activity"/>
    <property type="evidence" value="ECO:0007669"/>
    <property type="project" value="TreeGrafter"/>
</dbReference>
<evidence type="ECO:0000256" key="2">
    <source>
        <dbReference type="ARBA" id="ARBA00022692"/>
    </source>
</evidence>
<keyword evidence="7" id="KW-1185">Reference proteome</keyword>
<dbReference type="Pfam" id="PF13520">
    <property type="entry name" value="AA_permease_2"/>
    <property type="match status" value="1"/>
</dbReference>
<accession>A0A165G2H0</accession>
<dbReference type="OrthoDB" id="5982228at2759"/>
<feature type="transmembrane region" description="Helical" evidence="5">
    <location>
        <begin position="51"/>
        <end position="72"/>
    </location>
</feature>
<keyword evidence="2 5" id="KW-0812">Transmembrane</keyword>
<feature type="transmembrane region" description="Helical" evidence="5">
    <location>
        <begin position="452"/>
        <end position="476"/>
    </location>
</feature>
<feature type="transmembrane region" description="Helical" evidence="5">
    <location>
        <begin position="99"/>
        <end position="128"/>
    </location>
</feature>
<proteinExistence type="predicted"/>
<feature type="transmembrane region" description="Helical" evidence="5">
    <location>
        <begin position="20"/>
        <end position="39"/>
    </location>
</feature>
<evidence type="ECO:0000256" key="5">
    <source>
        <dbReference type="SAM" id="Phobius"/>
    </source>
</evidence>
<evidence type="ECO:0000256" key="1">
    <source>
        <dbReference type="ARBA" id="ARBA00004141"/>
    </source>
</evidence>
<feature type="non-terminal residue" evidence="6">
    <location>
        <position position="1"/>
    </location>
</feature>
<feature type="transmembrane region" description="Helical" evidence="5">
    <location>
        <begin position="410"/>
        <end position="432"/>
    </location>
</feature>
<feature type="transmembrane region" description="Helical" evidence="5">
    <location>
        <begin position="249"/>
        <end position="271"/>
    </location>
</feature>
<evidence type="ECO:0000313" key="7">
    <source>
        <dbReference type="Proteomes" id="UP000077266"/>
    </source>
</evidence>
<feature type="transmembrane region" description="Helical" evidence="5">
    <location>
        <begin position="372"/>
        <end position="398"/>
    </location>
</feature>
<dbReference type="PANTHER" id="PTHR11785">
    <property type="entry name" value="AMINO ACID TRANSPORTER"/>
    <property type="match status" value="1"/>
</dbReference>
<protein>
    <submittedName>
        <fullName evidence="6">Amino acid transporter</fullName>
    </submittedName>
</protein>
<feature type="transmembrane region" description="Helical" evidence="5">
    <location>
        <begin position="301"/>
        <end position="325"/>
    </location>
</feature>
<keyword evidence="4 5" id="KW-0472">Membrane</keyword>
<feature type="transmembrane region" description="Helical" evidence="5">
    <location>
        <begin position="346"/>
        <end position="366"/>
    </location>
</feature>
<name>A0A165G2H0_EXIGL</name>
<feature type="transmembrane region" description="Helical" evidence="5">
    <location>
        <begin position="140"/>
        <end position="158"/>
    </location>
</feature>